<evidence type="ECO:0000256" key="5">
    <source>
        <dbReference type="ARBA" id="ARBA00023136"/>
    </source>
</evidence>
<keyword evidence="4 7" id="KW-1133">Transmembrane helix</keyword>
<name>A0ABW4PGL4_9ACTN</name>
<dbReference type="EMBL" id="JBHUFU010000001">
    <property type="protein sequence ID" value="MFD1828406.1"/>
    <property type="molecule type" value="Genomic_DNA"/>
</dbReference>
<dbReference type="InterPro" id="IPR020846">
    <property type="entry name" value="MFS_dom"/>
</dbReference>
<feature type="transmembrane region" description="Helical" evidence="7">
    <location>
        <begin position="95"/>
        <end position="117"/>
    </location>
</feature>
<keyword evidence="10" id="KW-1185">Reference proteome</keyword>
<feature type="transmembrane region" description="Helical" evidence="7">
    <location>
        <begin position="364"/>
        <end position="384"/>
    </location>
</feature>
<dbReference type="Gene3D" id="1.20.1250.20">
    <property type="entry name" value="MFS general substrate transporter like domains"/>
    <property type="match status" value="1"/>
</dbReference>
<protein>
    <submittedName>
        <fullName evidence="9">MFS transporter</fullName>
    </submittedName>
</protein>
<feature type="transmembrane region" description="Helical" evidence="7">
    <location>
        <begin position="208"/>
        <end position="230"/>
    </location>
</feature>
<feature type="transmembrane region" description="Helical" evidence="7">
    <location>
        <begin position="341"/>
        <end position="358"/>
    </location>
</feature>
<dbReference type="CDD" id="cd17324">
    <property type="entry name" value="MFS_NepI_like"/>
    <property type="match status" value="1"/>
</dbReference>
<dbReference type="PROSITE" id="PS50850">
    <property type="entry name" value="MFS"/>
    <property type="match status" value="1"/>
</dbReference>
<evidence type="ECO:0000256" key="7">
    <source>
        <dbReference type="SAM" id="Phobius"/>
    </source>
</evidence>
<dbReference type="SUPFAM" id="SSF103473">
    <property type="entry name" value="MFS general substrate transporter"/>
    <property type="match status" value="1"/>
</dbReference>
<proteinExistence type="predicted"/>
<gene>
    <name evidence="9" type="ORF">ACFSJS_01850</name>
</gene>
<feature type="transmembrane region" description="Helical" evidence="7">
    <location>
        <begin position="70"/>
        <end position="89"/>
    </location>
</feature>
<evidence type="ECO:0000256" key="2">
    <source>
        <dbReference type="ARBA" id="ARBA00022475"/>
    </source>
</evidence>
<dbReference type="InterPro" id="IPR050189">
    <property type="entry name" value="MFS_Efflux_Transporters"/>
</dbReference>
<feature type="region of interest" description="Disordered" evidence="6">
    <location>
        <begin position="387"/>
        <end position="415"/>
    </location>
</feature>
<organism evidence="9 10">
    <name type="scientific">Streptomyces desertarenae</name>
    <dbReference type="NCBI Taxonomy" id="2666184"/>
    <lineage>
        <taxon>Bacteria</taxon>
        <taxon>Bacillati</taxon>
        <taxon>Actinomycetota</taxon>
        <taxon>Actinomycetes</taxon>
        <taxon>Kitasatosporales</taxon>
        <taxon>Streptomycetaceae</taxon>
        <taxon>Streptomyces</taxon>
    </lineage>
</organism>
<feature type="transmembrane region" description="Helical" evidence="7">
    <location>
        <begin position="42"/>
        <end position="63"/>
    </location>
</feature>
<comment type="caution">
    <text evidence="9">The sequence shown here is derived from an EMBL/GenBank/DDBJ whole genome shotgun (WGS) entry which is preliminary data.</text>
</comment>
<dbReference type="PANTHER" id="PTHR43124">
    <property type="entry name" value="PURINE EFFLUX PUMP PBUE"/>
    <property type="match status" value="1"/>
</dbReference>
<accession>A0ABW4PGL4</accession>
<feature type="transmembrane region" description="Helical" evidence="7">
    <location>
        <begin position="129"/>
        <end position="150"/>
    </location>
</feature>
<feature type="transmembrane region" description="Helical" evidence="7">
    <location>
        <begin position="274"/>
        <end position="292"/>
    </location>
</feature>
<comment type="subcellular location">
    <subcellularLocation>
        <location evidence="1">Cell membrane</location>
        <topology evidence="1">Multi-pass membrane protein</topology>
    </subcellularLocation>
</comment>
<feature type="domain" description="Major facilitator superfamily (MFS) profile" evidence="8">
    <location>
        <begin position="4"/>
        <end position="386"/>
    </location>
</feature>
<evidence type="ECO:0000256" key="3">
    <source>
        <dbReference type="ARBA" id="ARBA00022692"/>
    </source>
</evidence>
<dbReference type="Proteomes" id="UP001597365">
    <property type="component" value="Unassembled WGS sequence"/>
</dbReference>
<evidence type="ECO:0000256" key="1">
    <source>
        <dbReference type="ARBA" id="ARBA00004651"/>
    </source>
</evidence>
<keyword evidence="5 7" id="KW-0472">Membrane</keyword>
<feature type="transmembrane region" description="Helical" evidence="7">
    <location>
        <begin position="242"/>
        <end position="262"/>
    </location>
</feature>
<evidence type="ECO:0000259" key="8">
    <source>
        <dbReference type="PROSITE" id="PS50850"/>
    </source>
</evidence>
<keyword evidence="2" id="KW-1003">Cell membrane</keyword>
<evidence type="ECO:0000313" key="9">
    <source>
        <dbReference type="EMBL" id="MFD1828406.1"/>
    </source>
</evidence>
<dbReference type="InterPro" id="IPR011701">
    <property type="entry name" value="MFS"/>
</dbReference>
<reference evidence="10" key="1">
    <citation type="journal article" date="2019" name="Int. J. Syst. Evol. Microbiol.">
        <title>The Global Catalogue of Microorganisms (GCM) 10K type strain sequencing project: providing services to taxonomists for standard genome sequencing and annotation.</title>
        <authorList>
            <consortium name="The Broad Institute Genomics Platform"/>
            <consortium name="The Broad Institute Genome Sequencing Center for Infectious Disease"/>
            <person name="Wu L."/>
            <person name="Ma J."/>
        </authorList>
    </citation>
    <scope>NUCLEOTIDE SEQUENCE [LARGE SCALE GENOMIC DNA]</scope>
    <source>
        <strain evidence="10">CGMCC 4.7455</strain>
    </source>
</reference>
<feature type="compositionally biased region" description="Low complexity" evidence="6">
    <location>
        <begin position="387"/>
        <end position="404"/>
    </location>
</feature>
<evidence type="ECO:0000313" key="10">
    <source>
        <dbReference type="Proteomes" id="UP001597365"/>
    </source>
</evidence>
<evidence type="ECO:0000256" key="4">
    <source>
        <dbReference type="ARBA" id="ARBA00022989"/>
    </source>
</evidence>
<sequence>MPLALLALAVAAFGIGTTEFVMMGLLPNVADDLGVTVPAAGHLVSAYAIGVVVGAPLLAAVGVRIPRRRMLIALMGLFTVGNLASALAPDYGTLLAGRVLAGLPHGTFFGVGAVVAARLVREGRQARAVATMFLGLTVANIVGVPGGTALGQQLGWRATFLVVTVIGLAAMAALAALVPHLPPERRKGAGGAGAELRREVRALGDRQVLLGLLTAVFGFAGVFALYSYLASMVTEVTGMAESSVTVVLALFGVGMTLGALAAGPLTDRALRPTLYGALAALAAVLVAFRFTVHVPWAAMATVVVIGAVGFMTTTPLQMLVMEKARNAPTLAAASNHSAFNLANAGGAWAGGTAIAAGWGWTSPALVGAVLAVVGLAIALVAGVLDRTPSSGGRSRVVARGAGARRAGDRDGAGVR</sequence>
<dbReference type="InterPro" id="IPR036259">
    <property type="entry name" value="MFS_trans_sf"/>
</dbReference>
<feature type="transmembrane region" description="Helical" evidence="7">
    <location>
        <begin position="298"/>
        <end position="320"/>
    </location>
</feature>
<dbReference type="PANTHER" id="PTHR43124:SF3">
    <property type="entry name" value="CHLORAMPHENICOL EFFLUX PUMP RV0191"/>
    <property type="match status" value="1"/>
</dbReference>
<evidence type="ECO:0000256" key="6">
    <source>
        <dbReference type="SAM" id="MobiDB-lite"/>
    </source>
</evidence>
<dbReference type="Pfam" id="PF07690">
    <property type="entry name" value="MFS_1"/>
    <property type="match status" value="1"/>
</dbReference>
<feature type="compositionally biased region" description="Basic and acidic residues" evidence="6">
    <location>
        <begin position="405"/>
        <end position="415"/>
    </location>
</feature>
<dbReference type="RefSeq" id="WP_380895923.1">
    <property type="nucleotide sequence ID" value="NZ_JBHUFU010000001.1"/>
</dbReference>
<feature type="transmembrane region" description="Helical" evidence="7">
    <location>
        <begin position="156"/>
        <end position="178"/>
    </location>
</feature>
<keyword evidence="3 7" id="KW-0812">Transmembrane</keyword>